<keyword evidence="3" id="KW-0269">Exonuclease</keyword>
<keyword evidence="1" id="KW-0175">Coiled coil</keyword>
<reference evidence="3 4" key="1">
    <citation type="submission" date="2018-06" db="EMBL/GenBank/DDBJ databases">
        <title>Genomic Encyclopedia of Archaeal and Bacterial Type Strains, Phase II (KMG-II): from individual species to whole genera.</title>
        <authorList>
            <person name="Goeker M."/>
        </authorList>
    </citation>
    <scope>NUCLEOTIDE SEQUENCE [LARGE SCALE GENOMIC DNA]</scope>
    <source>
        <strain evidence="3 4">CFPB 3232</strain>
    </source>
</reference>
<dbReference type="EMBL" id="QLTA01000032">
    <property type="protein sequence ID" value="RAR78147.1"/>
    <property type="molecule type" value="Genomic_DNA"/>
</dbReference>
<comment type="caution">
    <text evidence="3">The sequence shown here is derived from an EMBL/GenBank/DDBJ whole genome shotgun (WGS) entry which is preliminary data.</text>
</comment>
<organism evidence="3 4">
    <name type="scientific">Paracidovorax anthurii</name>
    <dbReference type="NCBI Taxonomy" id="78229"/>
    <lineage>
        <taxon>Bacteria</taxon>
        <taxon>Pseudomonadati</taxon>
        <taxon>Pseudomonadota</taxon>
        <taxon>Betaproteobacteria</taxon>
        <taxon>Burkholderiales</taxon>
        <taxon>Comamonadaceae</taxon>
        <taxon>Paracidovorax</taxon>
    </lineage>
</organism>
<keyword evidence="3" id="KW-0540">Nuclease</keyword>
<dbReference type="Gene3D" id="3.40.50.300">
    <property type="entry name" value="P-loop containing nucleotide triphosphate hydrolases"/>
    <property type="match status" value="2"/>
</dbReference>
<dbReference type="SUPFAM" id="SSF52540">
    <property type="entry name" value="P-loop containing nucleoside triphosphate hydrolases"/>
    <property type="match status" value="1"/>
</dbReference>
<dbReference type="InterPro" id="IPR027417">
    <property type="entry name" value="P-loop_NTPase"/>
</dbReference>
<accession>A0A328Z5V6</accession>
<dbReference type="AlphaFoldDB" id="A0A328Z5V6"/>
<dbReference type="Proteomes" id="UP000248856">
    <property type="component" value="Unassembled WGS sequence"/>
</dbReference>
<dbReference type="PANTHER" id="PTHR32114:SF2">
    <property type="entry name" value="ABC TRANSPORTER ABCH.3"/>
    <property type="match status" value="1"/>
</dbReference>
<protein>
    <submittedName>
        <fullName evidence="3">Exonuclease SbcC</fullName>
    </submittedName>
</protein>
<evidence type="ECO:0000313" key="3">
    <source>
        <dbReference type="EMBL" id="RAR78147.1"/>
    </source>
</evidence>
<keyword evidence="3" id="KW-0378">Hydrolase</keyword>
<keyword evidence="4" id="KW-1185">Reference proteome</keyword>
<proteinExistence type="predicted"/>
<dbReference type="GO" id="GO:0004527">
    <property type="term" value="F:exonuclease activity"/>
    <property type="evidence" value="ECO:0007669"/>
    <property type="project" value="UniProtKB-KW"/>
</dbReference>
<feature type="region of interest" description="Disordered" evidence="2">
    <location>
        <begin position="523"/>
        <end position="557"/>
    </location>
</feature>
<dbReference type="OrthoDB" id="8708355at2"/>
<dbReference type="PANTHER" id="PTHR32114">
    <property type="entry name" value="ABC TRANSPORTER ABCH.3"/>
    <property type="match status" value="1"/>
</dbReference>
<feature type="coiled-coil region" evidence="1">
    <location>
        <begin position="449"/>
        <end position="476"/>
    </location>
</feature>
<evidence type="ECO:0000313" key="4">
    <source>
        <dbReference type="Proteomes" id="UP000248856"/>
    </source>
</evidence>
<sequence>MQPLMLTLKGFRGIRDGLGLSELTLDLQRLADDAQLIAIAGPNGSGKTTVMDNLTPYNLLASRASAGGAGGFSYYDHVYLAESAKDLVWAHEGRSYRSQIVIRLQGRRRTEAFLHRLDGDGAWRPVALEDGTVSDGRMESYAACVEHICGSAETFFASVFAAQGKRQLNTYRNAEIKSLLGDLLGQEAIRRVGLQAGETARLLQTGLVLLRQELVTLDTEADRIATARLRVEGAAARVAQADATTLAAQSCLDEAQGRHARLAAAFERQRAIEQQRRQLRADHRAEMEASAVTIRTLQAQDEAEGQRLDRLERRARQRRAQQQERRQSLERSRGRCLQELAQAPAVRRAARRLAVAQRIQGARHAIVLACRAQVQALAQARHAAHLAEQQLAAIEREAGKAVLRNEELSHRFSLVSEVPCAGTDLQGRCKLLGDAREAQALLPDASALVAQCARQRAQVRSELAEARRRCQALDDAPRKLSWAEHREAAACGRAGRLALLATKVDSCAQAAVTLAEVEQEMDALGPQSAASQPTAEEEAERRQISASRATIAQQLAQESRRSRDALARIDRSIALLPQGCDERQLASAASAVSEARGALGACQSRRLEALRDVQATEDLDRQAKALAQRRTHAEGHCAKVENEIANWTLLGRCMSNDGLIALAIDDAGPALSALANDLLLACYGPRFTVSIHTLLETSKGDQREGFDIVVHDGATGETKSVGLMSGGEKTWIEACMTRAIALYLALHTGRQYTTLFTDEADGALDVEHKRMFLSMKRAVLRLGGYEREYFVSQTPELTMMADAVIDLERWRVRDAPEAFADGRR</sequence>
<evidence type="ECO:0000256" key="1">
    <source>
        <dbReference type="SAM" id="Coils"/>
    </source>
</evidence>
<name>A0A328Z5V6_9BURK</name>
<feature type="compositionally biased region" description="Polar residues" evidence="2">
    <location>
        <begin position="544"/>
        <end position="557"/>
    </location>
</feature>
<feature type="coiled-coil region" evidence="1">
    <location>
        <begin position="262"/>
        <end position="332"/>
    </location>
</feature>
<gene>
    <name evidence="3" type="ORF">AX018_103210</name>
</gene>
<evidence type="ECO:0000256" key="2">
    <source>
        <dbReference type="SAM" id="MobiDB-lite"/>
    </source>
</evidence>